<dbReference type="InterPro" id="IPR036513">
    <property type="entry name" value="STAS_dom_sf"/>
</dbReference>
<dbReference type="RefSeq" id="WP_128692519.1">
    <property type="nucleotide sequence ID" value="NZ_LHQS01000001.1"/>
</dbReference>
<evidence type="ECO:0000313" key="4">
    <source>
        <dbReference type="Proteomes" id="UP000290932"/>
    </source>
</evidence>
<dbReference type="Proteomes" id="UP000290932">
    <property type="component" value="Unassembled WGS sequence"/>
</dbReference>
<name>A0A498H2S6_9EURY</name>
<dbReference type="Pfam" id="PF01740">
    <property type="entry name" value="STAS"/>
    <property type="match status" value="1"/>
</dbReference>
<comment type="caution">
    <text evidence="3">The sequence shown here is derived from an EMBL/GenBank/DDBJ whole genome shotgun (WGS) entry which is preliminary data.</text>
</comment>
<comment type="similarity">
    <text evidence="1">Belongs to the anti-sigma-factor antagonist family.</text>
</comment>
<protein>
    <recommendedName>
        <fullName evidence="2">STAS domain-containing protein</fullName>
    </recommendedName>
</protein>
<evidence type="ECO:0000259" key="2">
    <source>
        <dbReference type="PROSITE" id="PS50801"/>
    </source>
</evidence>
<evidence type="ECO:0000313" key="3">
    <source>
        <dbReference type="EMBL" id="RXE56787.1"/>
    </source>
</evidence>
<organism evidence="3 4">
    <name type="scientific">Methanoculleus taiwanensis</name>
    <dbReference type="NCBI Taxonomy" id="1550565"/>
    <lineage>
        <taxon>Archaea</taxon>
        <taxon>Methanobacteriati</taxon>
        <taxon>Methanobacteriota</taxon>
        <taxon>Stenosarchaea group</taxon>
        <taxon>Methanomicrobia</taxon>
        <taxon>Methanomicrobiales</taxon>
        <taxon>Methanomicrobiaceae</taxon>
        <taxon>Methanoculleus</taxon>
    </lineage>
</organism>
<dbReference type="GO" id="GO:0043856">
    <property type="term" value="F:anti-sigma factor antagonist activity"/>
    <property type="evidence" value="ECO:0007669"/>
    <property type="project" value="InterPro"/>
</dbReference>
<sequence>MSGNLEITERHEGEVAIVSLKGRLDAASSQDAEQRMNGLIDAGSRAILVNLSGLDYISSSGLRVLLASLKRLKKTGGNLHLAEPKPAVRDVFTMAGFHRIFTIHDDEASALNSFSAEF</sequence>
<dbReference type="NCBIfam" id="TIGR00377">
    <property type="entry name" value="ant_ant_sig"/>
    <property type="match status" value="1"/>
</dbReference>
<keyword evidence="4" id="KW-1185">Reference proteome</keyword>
<dbReference type="OrthoDB" id="70392at2157"/>
<dbReference type="AlphaFoldDB" id="A0A498H2S6"/>
<dbReference type="Gene3D" id="3.30.750.24">
    <property type="entry name" value="STAS domain"/>
    <property type="match status" value="1"/>
</dbReference>
<dbReference type="PANTHER" id="PTHR33495:SF2">
    <property type="entry name" value="ANTI-SIGMA FACTOR ANTAGONIST TM_1081-RELATED"/>
    <property type="match status" value="1"/>
</dbReference>
<dbReference type="PANTHER" id="PTHR33495">
    <property type="entry name" value="ANTI-SIGMA FACTOR ANTAGONIST TM_1081-RELATED-RELATED"/>
    <property type="match status" value="1"/>
</dbReference>
<evidence type="ECO:0000256" key="1">
    <source>
        <dbReference type="ARBA" id="ARBA00009013"/>
    </source>
</evidence>
<dbReference type="SUPFAM" id="SSF52091">
    <property type="entry name" value="SpoIIaa-like"/>
    <property type="match status" value="1"/>
</dbReference>
<dbReference type="EMBL" id="LHQS01000001">
    <property type="protein sequence ID" value="RXE56787.1"/>
    <property type="molecule type" value="Genomic_DNA"/>
</dbReference>
<feature type="domain" description="STAS" evidence="2">
    <location>
        <begin position="5"/>
        <end position="114"/>
    </location>
</feature>
<dbReference type="InterPro" id="IPR002645">
    <property type="entry name" value="STAS_dom"/>
</dbReference>
<dbReference type="CDD" id="cd07043">
    <property type="entry name" value="STAS_anti-anti-sigma_factors"/>
    <property type="match status" value="1"/>
</dbReference>
<dbReference type="InterPro" id="IPR003658">
    <property type="entry name" value="Anti-sigma_ant"/>
</dbReference>
<gene>
    <name evidence="3" type="ORF">ABH15_01065</name>
</gene>
<reference evidence="3 4" key="1">
    <citation type="journal article" date="2015" name="Int. J. Syst. Evol. Microbiol.">
        <title>Methanoculleus taiwanensis sp. nov., a methanogen isolated from deep marine sediment at the deformation front area near Taiwan.</title>
        <authorList>
            <person name="Weng C.Y."/>
            <person name="Chen S.C."/>
            <person name="Lai M.C."/>
            <person name="Wu S.Y."/>
            <person name="Lin S."/>
            <person name="Yang T.F."/>
            <person name="Chen P.C."/>
        </authorList>
    </citation>
    <scope>NUCLEOTIDE SEQUENCE [LARGE SCALE GENOMIC DNA]</scope>
    <source>
        <strain evidence="3 4">CYW4</strain>
    </source>
</reference>
<dbReference type="PROSITE" id="PS50801">
    <property type="entry name" value="STAS"/>
    <property type="match status" value="1"/>
</dbReference>
<accession>A0A498H2S6</accession>
<proteinExistence type="inferred from homology"/>